<name>A0A8X8ZKB1_SALSN</name>
<comment type="caution">
    <text evidence="2">The sequence shown here is derived from an EMBL/GenBank/DDBJ whole genome shotgun (WGS) entry which is preliminary data.</text>
</comment>
<evidence type="ECO:0000313" key="3">
    <source>
        <dbReference type="Proteomes" id="UP000298416"/>
    </source>
</evidence>
<dbReference type="AlphaFoldDB" id="A0A8X8ZKB1"/>
<accession>A0A8X8ZKB1</accession>
<evidence type="ECO:0000256" key="1">
    <source>
        <dbReference type="SAM" id="MobiDB-lite"/>
    </source>
</evidence>
<reference evidence="2" key="2">
    <citation type="submission" date="2020-08" db="EMBL/GenBank/DDBJ databases">
        <title>Plant Genome Project.</title>
        <authorList>
            <person name="Zhang R.-G."/>
        </authorList>
    </citation>
    <scope>NUCLEOTIDE SEQUENCE</scope>
    <source>
        <strain evidence="2">Huo1</strain>
        <tissue evidence="2">Leaf</tissue>
    </source>
</reference>
<gene>
    <name evidence="2" type="ORF">SASPL_131120</name>
</gene>
<evidence type="ECO:0000313" key="2">
    <source>
        <dbReference type="EMBL" id="KAG6408117.1"/>
    </source>
</evidence>
<feature type="region of interest" description="Disordered" evidence="1">
    <location>
        <begin position="328"/>
        <end position="352"/>
    </location>
</feature>
<organism evidence="2">
    <name type="scientific">Salvia splendens</name>
    <name type="common">Scarlet sage</name>
    <dbReference type="NCBI Taxonomy" id="180675"/>
    <lineage>
        <taxon>Eukaryota</taxon>
        <taxon>Viridiplantae</taxon>
        <taxon>Streptophyta</taxon>
        <taxon>Embryophyta</taxon>
        <taxon>Tracheophyta</taxon>
        <taxon>Spermatophyta</taxon>
        <taxon>Magnoliopsida</taxon>
        <taxon>eudicotyledons</taxon>
        <taxon>Gunneridae</taxon>
        <taxon>Pentapetalae</taxon>
        <taxon>asterids</taxon>
        <taxon>lamiids</taxon>
        <taxon>Lamiales</taxon>
        <taxon>Lamiaceae</taxon>
        <taxon>Nepetoideae</taxon>
        <taxon>Mentheae</taxon>
        <taxon>Salviinae</taxon>
        <taxon>Salvia</taxon>
        <taxon>Salvia subgen. Calosphace</taxon>
        <taxon>core Calosphace</taxon>
    </lineage>
</organism>
<sequence length="806" mass="91788">MSIQSQSADLLRVEETFRNAMGDLFSRLDESNRRLDESIRRRHQADRRYDRTLKELRDDFPALDVQNTALMAKFKAGSGGNSAATSIGLNVRAQCFATHQSEPRDKSVEECIPRFPAEISNFIALNVQKSASPMLPQNLKKGEKFMLELKEEVAIEDTEKETTMMNSTQTVEVMEGVWMEETENETVVISEERELTTGCGYENVEVFEEEVWMEEAAQETVVMKLQESSSHSEAQPAGNLGEVHIAARSQSPSEVIGKRNFEIQSVKQELISHELAYKITIGVNGNRCEENEISETEQRDDASAVVVKQHHALTKSIALAAVETLSEETEKREVPLEGSYELTSSTQESKREQNFGALTNAKSMNQKLDHHKYLMSFLTRMEGDCGVCTYASHTSHSIRNDCSMDLNLLGSLPWDGSYSFFLPAHHKCNLSAFGHMVWVLLTGKSPYSHNLVIMEEPRHRIERILQVSKEHYYRTKWFLLHSMRMFGCDIKYLCIASGAILIEAGGCKVLSHYGDRHPGGHTDHAEHHLQLNGDDRFFCPRPNALIWKVLGEKGRFWHCRKFNKIKEHIRREAWRCVYDSFSLLLVILDPDSAFKLHQPHISSEGSEKTFAGENFNDRLEAIAILIPKPSRYGGIRDIKTVEWTELVCTNEEASITVDAERHLLGTFWCKWLEARLIFTTDLGSRLKLRKLWKLFHHFQFAYLIDKGCYDVCLIVEKRRQCYKIHLRLEAGGSKLLCQRRSVFKLSKVILEFGNSMKGGIEQALHKIEVPKHLPVPSSVAVQTPAALVCTILLQTNAVRRSPKLLT</sequence>
<protein>
    <submittedName>
        <fullName evidence="2">Uncharacterized protein</fullName>
    </submittedName>
</protein>
<dbReference type="EMBL" id="PNBA02000011">
    <property type="protein sequence ID" value="KAG6408117.1"/>
    <property type="molecule type" value="Genomic_DNA"/>
</dbReference>
<dbReference type="Proteomes" id="UP000298416">
    <property type="component" value="Unassembled WGS sequence"/>
</dbReference>
<reference evidence="2" key="1">
    <citation type="submission" date="2018-01" db="EMBL/GenBank/DDBJ databases">
        <authorList>
            <person name="Mao J.F."/>
        </authorList>
    </citation>
    <scope>NUCLEOTIDE SEQUENCE</scope>
    <source>
        <strain evidence="2">Huo1</strain>
        <tissue evidence="2">Leaf</tissue>
    </source>
</reference>
<keyword evidence="3" id="KW-1185">Reference proteome</keyword>
<proteinExistence type="predicted"/>